<dbReference type="Proteomes" id="UP001217089">
    <property type="component" value="Unassembled WGS sequence"/>
</dbReference>
<dbReference type="Gene3D" id="1.25.10.10">
    <property type="entry name" value="Leucine-rich Repeat Variant"/>
    <property type="match status" value="1"/>
</dbReference>
<evidence type="ECO:0000313" key="5">
    <source>
        <dbReference type="Proteomes" id="UP001217089"/>
    </source>
</evidence>
<dbReference type="InterPro" id="IPR016024">
    <property type="entry name" value="ARM-type_fold"/>
</dbReference>
<evidence type="ECO:0000256" key="2">
    <source>
        <dbReference type="ARBA" id="ARBA00022490"/>
    </source>
</evidence>
<dbReference type="InterPro" id="IPR011989">
    <property type="entry name" value="ARM-like"/>
</dbReference>
<organism evidence="4 5">
    <name type="scientific">Tegillarca granosa</name>
    <name type="common">Malaysian cockle</name>
    <name type="synonym">Anadara granosa</name>
    <dbReference type="NCBI Taxonomy" id="220873"/>
    <lineage>
        <taxon>Eukaryota</taxon>
        <taxon>Metazoa</taxon>
        <taxon>Spiralia</taxon>
        <taxon>Lophotrochozoa</taxon>
        <taxon>Mollusca</taxon>
        <taxon>Bivalvia</taxon>
        <taxon>Autobranchia</taxon>
        <taxon>Pteriomorphia</taxon>
        <taxon>Arcoida</taxon>
        <taxon>Arcoidea</taxon>
        <taxon>Arcidae</taxon>
        <taxon>Tegillarca</taxon>
    </lineage>
</organism>
<proteinExistence type="inferred from homology"/>
<gene>
    <name evidence="4" type="ORF">KUTeg_004248</name>
</gene>
<comment type="caution">
    <text evidence="4">The sequence shown here is derived from an EMBL/GenBank/DDBJ whole genome shotgun (WGS) entry which is preliminary data.</text>
</comment>
<evidence type="ECO:0000256" key="1">
    <source>
        <dbReference type="ARBA" id="ARBA00004496"/>
    </source>
</evidence>
<protein>
    <recommendedName>
        <fullName evidence="6">Condensin complex subunit 1</fullName>
    </recommendedName>
</protein>
<comment type="similarity">
    <text evidence="3">Belongs to the BRAT1 family.</text>
</comment>
<name>A0ABQ9FR66_TEGGR</name>
<sequence>MFRWTKCEDPSQFIRMQSDLAAVLICIIKQTDLDNVTYTKCLDCMLTVMPVICERTNSDKNGHQDLNTEFSRIMQCHLCDLKWEIRDTMVEFIHKVMKTYPGNSIVTNWLVEEGLPSLLWQSISDSESYVRASAISCLQSILQSDILQQDLLHHLNITLDDLEEKVLDILVNDSEAFVRRSVTSLIVAVYPNNTIVSSKIKQLIYNVMLKNVDDFDWEVKLKTLEFWQLLIEEELKIYNDRKNCPLDSIPSYVSGLYQETSRRAKLQNKDELKTVISGIKKLQDIGCWEALCKLMEDYDQSVSEQTCKLVIRVRDFIKSKTELEDSFHSRPNAAIKQESEILNTHCDRFNNMKRKSDNQNGHNEHVSKVARMEKHEDQNSHYETELPDIVLKLFNETKLDLVLISCKSRDFSDEYDENPLSLLEDILADLESQDQEDDGDNVVDCY</sequence>
<evidence type="ECO:0008006" key="6">
    <source>
        <dbReference type="Google" id="ProtNLM"/>
    </source>
</evidence>
<dbReference type="EMBL" id="JARBDR010000214">
    <property type="protein sequence ID" value="KAJ8319157.1"/>
    <property type="molecule type" value="Genomic_DNA"/>
</dbReference>
<dbReference type="PANTHER" id="PTHR21331:SF2">
    <property type="entry name" value="BRCA1-ASSOCIATED ATM ACTIVATOR 1"/>
    <property type="match status" value="1"/>
</dbReference>
<evidence type="ECO:0000313" key="4">
    <source>
        <dbReference type="EMBL" id="KAJ8319157.1"/>
    </source>
</evidence>
<keyword evidence="5" id="KW-1185">Reference proteome</keyword>
<dbReference type="SUPFAM" id="SSF48371">
    <property type="entry name" value="ARM repeat"/>
    <property type="match status" value="1"/>
</dbReference>
<evidence type="ECO:0000256" key="3">
    <source>
        <dbReference type="ARBA" id="ARBA00061308"/>
    </source>
</evidence>
<dbReference type="PANTHER" id="PTHR21331">
    <property type="entry name" value="BRCA1-ASSOCIATED ATM ACTIVATOR 1"/>
    <property type="match status" value="1"/>
</dbReference>
<keyword evidence="2" id="KW-0963">Cytoplasm</keyword>
<reference evidence="4 5" key="1">
    <citation type="submission" date="2022-12" db="EMBL/GenBank/DDBJ databases">
        <title>Chromosome-level genome of Tegillarca granosa.</title>
        <authorList>
            <person name="Kim J."/>
        </authorList>
    </citation>
    <scope>NUCLEOTIDE SEQUENCE [LARGE SCALE GENOMIC DNA]</scope>
    <source>
        <strain evidence="4">Teg-2019</strain>
        <tissue evidence="4">Adductor muscle</tissue>
    </source>
</reference>
<accession>A0ABQ9FR66</accession>
<comment type="subcellular location">
    <subcellularLocation>
        <location evidence="1">Cytoplasm</location>
    </subcellularLocation>
</comment>
<dbReference type="InterPro" id="IPR038904">
    <property type="entry name" value="BRAT1"/>
</dbReference>